<proteinExistence type="predicted"/>
<dbReference type="SUPFAM" id="SSF48371">
    <property type="entry name" value="ARM repeat"/>
    <property type="match status" value="1"/>
</dbReference>
<dbReference type="Gene3D" id="1.25.10.10">
    <property type="entry name" value="Leucine-rich Repeat Variant"/>
    <property type="match status" value="2"/>
</dbReference>
<dbReference type="PANTHER" id="PTHR12697:SF5">
    <property type="entry name" value="DEOXYHYPUSINE HYDROXYLASE"/>
    <property type="match status" value="1"/>
</dbReference>
<comment type="caution">
    <text evidence="3">The sequence shown here is derived from an EMBL/GenBank/DDBJ whole genome shotgun (WGS) entry which is preliminary data.</text>
</comment>
<dbReference type="InterPro" id="IPR011989">
    <property type="entry name" value="ARM-like"/>
</dbReference>
<protein>
    <submittedName>
        <fullName evidence="3">HEAT repeat domain-containing protein</fullName>
    </submittedName>
</protein>
<dbReference type="Pfam" id="PF13646">
    <property type="entry name" value="HEAT_2"/>
    <property type="match status" value="2"/>
</dbReference>
<dbReference type="InterPro" id="IPR016024">
    <property type="entry name" value="ARM-type_fold"/>
</dbReference>
<accession>A0A947DEX5</accession>
<reference evidence="3" key="2">
    <citation type="journal article" date="2021" name="Mar. Drugs">
        <title>Genome Reduction and Secondary Metabolism of the Marine Sponge-Associated Cyanobacterium Leptothoe.</title>
        <authorList>
            <person name="Konstantinou D."/>
            <person name="Popin R.V."/>
            <person name="Fewer D.P."/>
            <person name="Sivonen K."/>
            <person name="Gkelis S."/>
        </authorList>
    </citation>
    <scope>NUCLEOTIDE SEQUENCE</scope>
    <source>
        <strain evidence="3">TAU-MAC 1115</strain>
    </source>
</reference>
<keyword evidence="2" id="KW-0605">Phycobilisome</keyword>
<reference evidence="3" key="1">
    <citation type="submission" date="2020-11" db="EMBL/GenBank/DDBJ databases">
        <authorList>
            <person name="Konstantinou D."/>
            <person name="Gkelis S."/>
            <person name="Popin R."/>
            <person name="Fewer D."/>
            <person name="Sivonen K."/>
        </authorList>
    </citation>
    <scope>NUCLEOTIDE SEQUENCE</scope>
    <source>
        <strain evidence="3">TAU-MAC 1115</strain>
    </source>
</reference>
<name>A0A947DEX5_9CYAN</name>
<dbReference type="SMART" id="SM00567">
    <property type="entry name" value="EZ_HEAT"/>
    <property type="match status" value="7"/>
</dbReference>
<dbReference type="EMBL" id="JADOES010000014">
    <property type="protein sequence ID" value="MBT9315616.1"/>
    <property type="molecule type" value="Genomic_DNA"/>
</dbReference>
<dbReference type="PANTHER" id="PTHR12697">
    <property type="entry name" value="PBS LYASE HEAT-LIKE PROTEIN"/>
    <property type="match status" value="1"/>
</dbReference>
<dbReference type="RefSeq" id="WP_215608685.1">
    <property type="nucleotide sequence ID" value="NZ_JADOES010000014.1"/>
</dbReference>
<dbReference type="Proteomes" id="UP000717364">
    <property type="component" value="Unassembled WGS sequence"/>
</dbReference>
<dbReference type="AlphaFoldDB" id="A0A947DEX5"/>
<evidence type="ECO:0000256" key="1">
    <source>
        <dbReference type="ARBA" id="ARBA00022549"/>
    </source>
</evidence>
<gene>
    <name evidence="3" type="ORF">IXB50_09280</name>
</gene>
<sequence>MVDNALNAQTQAELALAQAHVDNIIRKVTEQIDTLTFDPNDGELLTELVEGFSDKRGMVRLRIAETLGQIGEPATPYLTKALSSHENPVVRRACAKSLTLIGDPTAIPVLLNAVLNDEDTVVKGSSVGALARTGEAAVPELIKILEGDSPNITESMKGHAAWALAFIGAEAKELLYQALETENIAVRAAVVAAIAKVTQEEPNDNNFAILINALNDDAEIVRSEAAAVLGNLAHKPAVPALLKLLEHPVWETRKSAILSLMKIGDTSVIERLKASKEKESEANSEAIYSLAIGQLEKHQETDDWD</sequence>
<evidence type="ECO:0000256" key="2">
    <source>
        <dbReference type="ARBA" id="ARBA00022738"/>
    </source>
</evidence>
<organism evidence="3 4">
    <name type="scientific">Leptothoe spongobia TAU-MAC 1115</name>
    <dbReference type="NCBI Taxonomy" id="1967444"/>
    <lineage>
        <taxon>Bacteria</taxon>
        <taxon>Bacillati</taxon>
        <taxon>Cyanobacteriota</taxon>
        <taxon>Cyanophyceae</taxon>
        <taxon>Nodosilineales</taxon>
        <taxon>Cymatolegaceae</taxon>
        <taxon>Leptothoe</taxon>
        <taxon>Leptothoe spongobia</taxon>
    </lineage>
</organism>
<evidence type="ECO:0000313" key="3">
    <source>
        <dbReference type="EMBL" id="MBT9315616.1"/>
    </source>
</evidence>
<dbReference type="GO" id="GO:0030089">
    <property type="term" value="C:phycobilisome"/>
    <property type="evidence" value="ECO:0007669"/>
    <property type="project" value="UniProtKB-KW"/>
</dbReference>
<dbReference type="GO" id="GO:0016491">
    <property type="term" value="F:oxidoreductase activity"/>
    <property type="evidence" value="ECO:0007669"/>
    <property type="project" value="TreeGrafter"/>
</dbReference>
<keyword evidence="4" id="KW-1185">Reference proteome</keyword>
<evidence type="ECO:0000313" key="4">
    <source>
        <dbReference type="Proteomes" id="UP000717364"/>
    </source>
</evidence>
<keyword evidence="1" id="KW-0042">Antenna complex</keyword>
<dbReference type="InterPro" id="IPR004155">
    <property type="entry name" value="PBS_lyase_HEAT"/>
</dbReference>